<feature type="region of interest" description="Disordered" evidence="5">
    <location>
        <begin position="177"/>
        <end position="213"/>
    </location>
</feature>
<evidence type="ECO:0000256" key="3">
    <source>
        <dbReference type="ARBA" id="ARBA00023125"/>
    </source>
</evidence>
<gene>
    <name evidence="7" type="ORF">L5515_009954</name>
</gene>
<dbReference type="PANTHER" id="PTHR12322">
    <property type="entry name" value="DOUBLESEX AND MAB-3 RELATED TRANSCRIPTION FACTOR DMRT"/>
    <property type="match status" value="1"/>
</dbReference>
<dbReference type="SMART" id="SM00301">
    <property type="entry name" value="DM"/>
    <property type="match status" value="2"/>
</dbReference>
<evidence type="ECO:0000259" key="6">
    <source>
        <dbReference type="PROSITE" id="PS40000"/>
    </source>
</evidence>
<dbReference type="SUPFAM" id="SSF82927">
    <property type="entry name" value="Cysteine-rich DNA binding domain, (DM domain)"/>
    <property type="match status" value="2"/>
</dbReference>
<keyword evidence="8" id="KW-1185">Reference proteome</keyword>
<dbReference type="Pfam" id="PF00751">
    <property type="entry name" value="DM"/>
    <property type="match status" value="2"/>
</dbReference>
<evidence type="ECO:0000313" key="8">
    <source>
        <dbReference type="Proteomes" id="UP000829354"/>
    </source>
</evidence>
<feature type="domain" description="DM" evidence="6">
    <location>
        <begin position="131"/>
        <end position="160"/>
    </location>
</feature>
<feature type="compositionally biased region" description="Low complexity" evidence="5">
    <location>
        <begin position="195"/>
        <end position="213"/>
    </location>
</feature>
<dbReference type="GO" id="GO:0046872">
    <property type="term" value="F:metal ion binding"/>
    <property type="evidence" value="ECO:0007669"/>
    <property type="project" value="UniProtKB-KW"/>
</dbReference>
<keyword evidence="4" id="KW-0539">Nucleus</keyword>
<accession>A0AAE9JN01</accession>
<name>A0AAE9JN01_CAEBR</name>
<dbReference type="PROSITE" id="PS40000">
    <property type="entry name" value="DM_1"/>
    <property type="match status" value="2"/>
</dbReference>
<dbReference type="PANTHER" id="PTHR12322:SF110">
    <property type="entry name" value="DOUBLESEX- AND MAB-3-RELATED TRANSCRIPTION FACTOR DMD-10"/>
    <property type="match status" value="1"/>
</dbReference>
<evidence type="ECO:0000256" key="2">
    <source>
        <dbReference type="ARBA" id="ARBA00022833"/>
    </source>
</evidence>
<feature type="domain" description="DM" evidence="6">
    <location>
        <begin position="20"/>
        <end position="49"/>
    </location>
</feature>
<feature type="compositionally biased region" description="Polar residues" evidence="5">
    <location>
        <begin position="95"/>
        <end position="106"/>
    </location>
</feature>
<dbReference type="EMBL" id="CP092624">
    <property type="protein sequence ID" value="UMM38613.1"/>
    <property type="molecule type" value="Genomic_DNA"/>
</dbReference>
<evidence type="ECO:0000256" key="1">
    <source>
        <dbReference type="ARBA" id="ARBA00022723"/>
    </source>
</evidence>
<dbReference type="InterPro" id="IPR026607">
    <property type="entry name" value="DMRT"/>
</dbReference>
<dbReference type="AlphaFoldDB" id="A0AAE9JN01"/>
<organism evidence="7 8">
    <name type="scientific">Caenorhabditis briggsae</name>
    <dbReference type="NCBI Taxonomy" id="6238"/>
    <lineage>
        <taxon>Eukaryota</taxon>
        <taxon>Metazoa</taxon>
        <taxon>Ecdysozoa</taxon>
        <taxon>Nematoda</taxon>
        <taxon>Chromadorea</taxon>
        <taxon>Rhabditida</taxon>
        <taxon>Rhabditina</taxon>
        <taxon>Rhabditomorpha</taxon>
        <taxon>Rhabditoidea</taxon>
        <taxon>Rhabditidae</taxon>
        <taxon>Peloderinae</taxon>
        <taxon>Caenorhabditis</taxon>
    </lineage>
</organism>
<keyword evidence="2" id="KW-0862">Zinc</keyword>
<reference evidence="7 8" key="1">
    <citation type="submission" date="2022-04" db="EMBL/GenBank/DDBJ databases">
        <title>Chromosome-level reference genomes for two strains of Caenorhabditis briggsae: an improved platform for comparative genomics.</title>
        <authorList>
            <person name="Stevens L."/>
            <person name="Andersen E."/>
        </authorList>
    </citation>
    <scope>NUCLEOTIDE SEQUENCE [LARGE SCALE GENOMIC DNA]</scope>
    <source>
        <strain evidence="7">VX34</strain>
        <tissue evidence="7">Whole-organism</tissue>
    </source>
</reference>
<evidence type="ECO:0000256" key="5">
    <source>
        <dbReference type="SAM" id="MobiDB-lite"/>
    </source>
</evidence>
<dbReference type="GO" id="GO:0005634">
    <property type="term" value="C:nucleus"/>
    <property type="evidence" value="ECO:0007669"/>
    <property type="project" value="InterPro"/>
</dbReference>
<keyword evidence="1" id="KW-0479">Metal-binding</keyword>
<dbReference type="InterPro" id="IPR001275">
    <property type="entry name" value="DM_DNA-bd"/>
</dbReference>
<protein>
    <recommendedName>
        <fullName evidence="6">DM domain-containing protein</fullName>
    </recommendedName>
</protein>
<sequence length="261" mass="29750">MMNIEEILPELFGEKRVYYCQRCLNHGLREKRKNHKASCSFRFCQCSNCIMVERRRQLNSRLMQIEGSQEDHKKSSTNPTTLAMALASSEEDQMECTSQSETTNESSGEDKDDGKPKASVWKSRPERRPNCQRCAQHSVVNRLKGHKRACPYRDCYCPKCQVVVERQKLMADQIKLRRRQKREKNNLNSEREAPPSHSMTPSPTATTPPVASDPSTPMCIKCAQQVIGYQQILSFLDPSATIQDPMLTLSAVLSACPHKNE</sequence>
<dbReference type="FunFam" id="4.10.1040.10:FF:000001">
    <property type="entry name" value="doublesex- and mab-3-related transcription factor 1"/>
    <property type="match status" value="1"/>
</dbReference>
<keyword evidence="3" id="KW-0238">DNA-binding</keyword>
<evidence type="ECO:0000313" key="7">
    <source>
        <dbReference type="EMBL" id="UMM38613.1"/>
    </source>
</evidence>
<proteinExistence type="predicted"/>
<dbReference type="GO" id="GO:0043565">
    <property type="term" value="F:sequence-specific DNA binding"/>
    <property type="evidence" value="ECO:0007669"/>
    <property type="project" value="InterPro"/>
</dbReference>
<dbReference type="InterPro" id="IPR036407">
    <property type="entry name" value="DM_DNA-bd_sf"/>
</dbReference>
<feature type="compositionally biased region" description="Basic and acidic residues" evidence="5">
    <location>
        <begin position="183"/>
        <end position="194"/>
    </location>
</feature>
<dbReference type="Gene3D" id="4.10.1040.10">
    <property type="entry name" value="DM DNA-binding domain"/>
    <property type="match status" value="2"/>
</dbReference>
<dbReference type="GO" id="GO:0006355">
    <property type="term" value="P:regulation of DNA-templated transcription"/>
    <property type="evidence" value="ECO:0007669"/>
    <property type="project" value="InterPro"/>
</dbReference>
<dbReference type="Proteomes" id="UP000829354">
    <property type="component" value="Chromosome V"/>
</dbReference>
<evidence type="ECO:0000256" key="4">
    <source>
        <dbReference type="ARBA" id="ARBA00023242"/>
    </source>
</evidence>
<feature type="region of interest" description="Disordered" evidence="5">
    <location>
        <begin position="87"/>
        <end position="126"/>
    </location>
</feature>